<dbReference type="PANTHER" id="PTHR27007">
    <property type="match status" value="1"/>
</dbReference>
<evidence type="ECO:0000256" key="9">
    <source>
        <dbReference type="ARBA" id="ARBA00022734"/>
    </source>
</evidence>
<evidence type="ECO:0000256" key="1">
    <source>
        <dbReference type="ARBA" id="ARBA00004479"/>
    </source>
</evidence>
<keyword evidence="7" id="KW-0812">Transmembrane</keyword>
<evidence type="ECO:0000256" key="2">
    <source>
        <dbReference type="ARBA" id="ARBA00008536"/>
    </source>
</evidence>
<proteinExistence type="inferred from homology"/>
<keyword evidence="6" id="KW-0808">Transferase</keyword>
<dbReference type="InterPro" id="IPR011009">
    <property type="entry name" value="Kinase-like_dom_sf"/>
</dbReference>
<evidence type="ECO:0000256" key="13">
    <source>
        <dbReference type="ARBA" id="ARBA00022989"/>
    </source>
</evidence>
<dbReference type="InterPro" id="IPR050528">
    <property type="entry name" value="L-type_Lectin-RKs"/>
</dbReference>
<evidence type="ECO:0000313" key="21">
    <source>
        <dbReference type="EMBL" id="TYH93675.1"/>
    </source>
</evidence>
<dbReference type="SUPFAM" id="SSF56112">
    <property type="entry name" value="Protein kinase-like (PK-like)"/>
    <property type="match status" value="1"/>
</dbReference>
<evidence type="ECO:0000256" key="19">
    <source>
        <dbReference type="PROSITE-ProRule" id="PRU10141"/>
    </source>
</evidence>
<comment type="catalytic activity">
    <reaction evidence="17">
        <text>L-threonyl-[protein] + ATP = O-phospho-L-threonyl-[protein] + ADP + H(+)</text>
        <dbReference type="Rhea" id="RHEA:46608"/>
        <dbReference type="Rhea" id="RHEA-COMP:11060"/>
        <dbReference type="Rhea" id="RHEA-COMP:11605"/>
        <dbReference type="ChEBI" id="CHEBI:15378"/>
        <dbReference type="ChEBI" id="CHEBI:30013"/>
        <dbReference type="ChEBI" id="CHEBI:30616"/>
        <dbReference type="ChEBI" id="CHEBI:61977"/>
        <dbReference type="ChEBI" id="CHEBI:456216"/>
        <dbReference type="EC" id="2.7.11.1"/>
    </reaction>
</comment>
<dbReference type="PROSITE" id="PS00107">
    <property type="entry name" value="PROTEIN_KINASE_ATP"/>
    <property type="match status" value="1"/>
</dbReference>
<dbReference type="InterPro" id="IPR017441">
    <property type="entry name" value="Protein_kinase_ATP_BS"/>
</dbReference>
<evidence type="ECO:0000256" key="14">
    <source>
        <dbReference type="ARBA" id="ARBA00023136"/>
    </source>
</evidence>
<dbReference type="FunFam" id="3.30.200.20:FF:000112">
    <property type="entry name" value="Lectin-domain containing receptor kinase A4.3"/>
    <property type="match status" value="1"/>
</dbReference>
<evidence type="ECO:0000256" key="18">
    <source>
        <dbReference type="ARBA" id="ARBA00048679"/>
    </source>
</evidence>
<keyword evidence="22" id="KW-1185">Reference proteome</keyword>
<sequence>MVIISSIDIAKNQNQFVYNGFHGSNLYLNGIAKIHPNGLLELTNTSYQQIGRAFFPFPIKFNTSSFSTTFVFAIVPKLPELGGHGITFTISPSIEFFNRAVANQYLGLFNITSNGHPTNRVFAIELDTIKNPEFGDIDDNHVGIDINSLQSYVSAPASYYSEKEKENKTLRLISGKPIQLWIDYDERDMLLNWQVISKYILGWSFNKSGQSQSFDYAKLPPPPPPPLQSRPLVKPDFRVAVPSVISCLLVITFIGTAYKMWIKRYEEIREDWEHEYGPHRFSYKDLYKATKGFKERELLGIGGFGEVYKGVLPSSNEQVAIKRVSHSSKQGMKEFVAEIATMGRLRHRNLVQLFGYCRRKGELLLVYDFMANGSLDTFLFTNEKMNLNWSQRVKILKGVASSLVYLHEDWEQVVIHRDIKASNVLLDAQLNGRLGDFGLAKFYDHGSNPRTTRLVGTIGYIAPELARTGKPTTGSDVFAFGNLMLEITCGRRPFEHERSPEEVILYDWVLEY</sequence>
<dbReference type="Gene3D" id="2.60.120.200">
    <property type="match status" value="1"/>
</dbReference>
<keyword evidence="14" id="KW-0472">Membrane</keyword>
<dbReference type="FunFam" id="1.10.510.10:FF:000108">
    <property type="entry name" value="L-type lectin-domain containing receptor kinase S.4"/>
    <property type="match status" value="1"/>
</dbReference>
<dbReference type="Gene3D" id="3.30.200.20">
    <property type="entry name" value="Phosphorylase Kinase, domain 1"/>
    <property type="match status" value="1"/>
</dbReference>
<dbReference type="InterPro" id="IPR008271">
    <property type="entry name" value="Ser/Thr_kinase_AS"/>
</dbReference>
<dbReference type="InterPro" id="IPR001220">
    <property type="entry name" value="Legume_lectin_dom"/>
</dbReference>
<evidence type="ECO:0000256" key="11">
    <source>
        <dbReference type="ARBA" id="ARBA00022777"/>
    </source>
</evidence>
<keyword evidence="10 19" id="KW-0547">Nucleotide-binding</keyword>
<evidence type="ECO:0000256" key="8">
    <source>
        <dbReference type="ARBA" id="ARBA00022729"/>
    </source>
</evidence>
<dbReference type="Gene3D" id="1.10.510.10">
    <property type="entry name" value="Transferase(Phosphotransferase) domain 1"/>
    <property type="match status" value="1"/>
</dbReference>
<organism evidence="21 22">
    <name type="scientific">Gossypium tomentosum</name>
    <name type="common">Hawaiian cotton</name>
    <name type="synonym">Gossypium sandvicense</name>
    <dbReference type="NCBI Taxonomy" id="34277"/>
    <lineage>
        <taxon>Eukaryota</taxon>
        <taxon>Viridiplantae</taxon>
        <taxon>Streptophyta</taxon>
        <taxon>Embryophyta</taxon>
        <taxon>Tracheophyta</taxon>
        <taxon>Spermatophyta</taxon>
        <taxon>Magnoliopsida</taxon>
        <taxon>eudicotyledons</taxon>
        <taxon>Gunneridae</taxon>
        <taxon>Pentapetalae</taxon>
        <taxon>rosids</taxon>
        <taxon>malvids</taxon>
        <taxon>Malvales</taxon>
        <taxon>Malvaceae</taxon>
        <taxon>Malvoideae</taxon>
        <taxon>Gossypium</taxon>
    </lineage>
</organism>
<evidence type="ECO:0000256" key="10">
    <source>
        <dbReference type="ARBA" id="ARBA00022741"/>
    </source>
</evidence>
<keyword evidence="12 19" id="KW-0067">ATP-binding</keyword>
<evidence type="ECO:0000256" key="17">
    <source>
        <dbReference type="ARBA" id="ARBA00047899"/>
    </source>
</evidence>
<evidence type="ECO:0000256" key="4">
    <source>
        <dbReference type="ARBA" id="ARBA00012513"/>
    </source>
</evidence>
<evidence type="ECO:0000256" key="5">
    <source>
        <dbReference type="ARBA" id="ARBA00022527"/>
    </source>
</evidence>
<dbReference type="SUPFAM" id="SSF49899">
    <property type="entry name" value="Concanavalin A-like lectins/glucanases"/>
    <property type="match status" value="1"/>
</dbReference>
<gene>
    <name evidence="21" type="ORF">ES332_A13G270000v1</name>
</gene>
<keyword evidence="16" id="KW-0325">Glycoprotein</keyword>
<dbReference type="AlphaFoldDB" id="A0A5D2MQG3"/>
<protein>
    <recommendedName>
        <fullName evidence="4">non-specific serine/threonine protein kinase</fullName>
        <ecNumber evidence="4">2.7.11.1</ecNumber>
    </recommendedName>
</protein>
<dbReference type="PROSITE" id="PS50011">
    <property type="entry name" value="PROTEIN_KINASE_DOM"/>
    <property type="match status" value="1"/>
</dbReference>
<dbReference type="EC" id="2.7.11.1" evidence="4"/>
<evidence type="ECO:0000256" key="7">
    <source>
        <dbReference type="ARBA" id="ARBA00022692"/>
    </source>
</evidence>
<dbReference type="Pfam" id="PF00139">
    <property type="entry name" value="Lectin_legB"/>
    <property type="match status" value="1"/>
</dbReference>
<keyword evidence="5" id="KW-0723">Serine/threonine-protein kinase</keyword>
<dbReference type="GO" id="GO:0005524">
    <property type="term" value="F:ATP binding"/>
    <property type="evidence" value="ECO:0007669"/>
    <property type="project" value="UniProtKB-UniRule"/>
</dbReference>
<evidence type="ECO:0000256" key="6">
    <source>
        <dbReference type="ARBA" id="ARBA00022679"/>
    </source>
</evidence>
<keyword evidence="11" id="KW-0418">Kinase</keyword>
<dbReference type="CDD" id="cd06899">
    <property type="entry name" value="lectin_legume_LecRK_Arcelin_ConA"/>
    <property type="match status" value="1"/>
</dbReference>
<dbReference type="PROSITE" id="PS00108">
    <property type="entry name" value="PROTEIN_KINASE_ST"/>
    <property type="match status" value="1"/>
</dbReference>
<keyword evidence="9" id="KW-0430">Lectin</keyword>
<comment type="subcellular location">
    <subcellularLocation>
        <location evidence="1">Membrane</location>
        <topology evidence="1">Single-pass type I membrane protein</topology>
    </subcellularLocation>
</comment>
<evidence type="ECO:0000259" key="20">
    <source>
        <dbReference type="PROSITE" id="PS50011"/>
    </source>
</evidence>
<feature type="binding site" evidence="19">
    <location>
        <position position="322"/>
    </location>
    <ligand>
        <name>ATP</name>
        <dbReference type="ChEBI" id="CHEBI:30616"/>
    </ligand>
</feature>
<dbReference type="GO" id="GO:0016020">
    <property type="term" value="C:membrane"/>
    <property type="evidence" value="ECO:0007669"/>
    <property type="project" value="UniProtKB-SubCell"/>
</dbReference>
<dbReference type="SMART" id="SM00220">
    <property type="entry name" value="S_TKc"/>
    <property type="match status" value="1"/>
</dbReference>
<keyword evidence="13" id="KW-1133">Transmembrane helix</keyword>
<dbReference type="EMBL" id="CM017622">
    <property type="protein sequence ID" value="TYH93675.1"/>
    <property type="molecule type" value="Genomic_DNA"/>
</dbReference>
<evidence type="ECO:0000256" key="12">
    <source>
        <dbReference type="ARBA" id="ARBA00022840"/>
    </source>
</evidence>
<keyword evidence="8" id="KW-0732">Signal</keyword>
<dbReference type="GO" id="GO:0004674">
    <property type="term" value="F:protein serine/threonine kinase activity"/>
    <property type="evidence" value="ECO:0007669"/>
    <property type="project" value="UniProtKB-KW"/>
</dbReference>
<dbReference type="GO" id="GO:0030246">
    <property type="term" value="F:carbohydrate binding"/>
    <property type="evidence" value="ECO:0007669"/>
    <property type="project" value="UniProtKB-KW"/>
</dbReference>
<evidence type="ECO:0000256" key="3">
    <source>
        <dbReference type="ARBA" id="ARBA00010217"/>
    </source>
</evidence>
<keyword evidence="15" id="KW-0675">Receptor</keyword>
<evidence type="ECO:0000256" key="16">
    <source>
        <dbReference type="ARBA" id="ARBA00023180"/>
    </source>
</evidence>
<evidence type="ECO:0000313" key="22">
    <source>
        <dbReference type="Proteomes" id="UP000322667"/>
    </source>
</evidence>
<feature type="domain" description="Protein kinase" evidence="20">
    <location>
        <begin position="293"/>
        <end position="512"/>
    </location>
</feature>
<name>A0A5D2MQG3_GOSTO</name>
<comment type="similarity">
    <text evidence="3">In the C-terminal section; belongs to the protein kinase superfamily. Ser/Thr protein kinase family.</text>
</comment>
<comment type="catalytic activity">
    <reaction evidence="18">
        <text>L-seryl-[protein] + ATP = O-phospho-L-seryl-[protein] + ADP + H(+)</text>
        <dbReference type="Rhea" id="RHEA:17989"/>
        <dbReference type="Rhea" id="RHEA-COMP:9863"/>
        <dbReference type="Rhea" id="RHEA-COMP:11604"/>
        <dbReference type="ChEBI" id="CHEBI:15378"/>
        <dbReference type="ChEBI" id="CHEBI:29999"/>
        <dbReference type="ChEBI" id="CHEBI:30616"/>
        <dbReference type="ChEBI" id="CHEBI:83421"/>
        <dbReference type="ChEBI" id="CHEBI:456216"/>
        <dbReference type="EC" id="2.7.11.1"/>
    </reaction>
</comment>
<comment type="similarity">
    <text evidence="2">In the N-terminal section; belongs to the leguminous lectin family.</text>
</comment>
<reference evidence="21 22" key="1">
    <citation type="submission" date="2019-07" db="EMBL/GenBank/DDBJ databases">
        <title>WGS assembly of Gossypium tomentosum.</title>
        <authorList>
            <person name="Chen Z.J."/>
            <person name="Sreedasyam A."/>
            <person name="Ando A."/>
            <person name="Song Q."/>
            <person name="De L."/>
            <person name="Hulse-Kemp A."/>
            <person name="Ding M."/>
            <person name="Ye W."/>
            <person name="Kirkbride R."/>
            <person name="Jenkins J."/>
            <person name="Plott C."/>
            <person name="Lovell J."/>
            <person name="Lin Y.-M."/>
            <person name="Vaughn R."/>
            <person name="Liu B."/>
            <person name="Li W."/>
            <person name="Simpson S."/>
            <person name="Scheffler B."/>
            <person name="Saski C."/>
            <person name="Grover C."/>
            <person name="Hu G."/>
            <person name="Conover J."/>
            <person name="Carlson J."/>
            <person name="Shu S."/>
            <person name="Boston L."/>
            <person name="Williams M."/>
            <person name="Peterson D."/>
            <person name="Mcgee K."/>
            <person name="Jones D."/>
            <person name="Wendel J."/>
            <person name="Stelly D."/>
            <person name="Grimwood J."/>
            <person name="Schmutz J."/>
        </authorList>
    </citation>
    <scope>NUCLEOTIDE SEQUENCE [LARGE SCALE GENOMIC DNA]</scope>
    <source>
        <strain evidence="21">7179.01</strain>
    </source>
</reference>
<dbReference type="Proteomes" id="UP000322667">
    <property type="component" value="Chromosome A13"/>
</dbReference>
<accession>A0A5D2MQG3</accession>
<dbReference type="InterPro" id="IPR000719">
    <property type="entry name" value="Prot_kinase_dom"/>
</dbReference>
<evidence type="ECO:0000256" key="15">
    <source>
        <dbReference type="ARBA" id="ARBA00023170"/>
    </source>
</evidence>
<dbReference type="InterPro" id="IPR013320">
    <property type="entry name" value="ConA-like_dom_sf"/>
</dbReference>
<dbReference type="Pfam" id="PF00069">
    <property type="entry name" value="Pkinase"/>
    <property type="match status" value="1"/>
</dbReference>